<comment type="similarity">
    <text evidence="6">Belongs to the binding-protein-dependent transport system permease family.</text>
</comment>
<feature type="transmembrane region" description="Helical" evidence="6">
    <location>
        <begin position="105"/>
        <end position="124"/>
    </location>
</feature>
<evidence type="ECO:0000313" key="9">
    <source>
        <dbReference type="Proteomes" id="UP001596455"/>
    </source>
</evidence>
<keyword evidence="3 6" id="KW-0812">Transmembrane</keyword>
<dbReference type="SUPFAM" id="SSF161098">
    <property type="entry name" value="MetI-like"/>
    <property type="match status" value="1"/>
</dbReference>
<keyword evidence="4 6" id="KW-1133">Transmembrane helix</keyword>
<name>A0ABW2Q8B0_9MICO</name>
<feature type="transmembrane region" description="Helical" evidence="6">
    <location>
        <begin position="153"/>
        <end position="179"/>
    </location>
</feature>
<dbReference type="InterPro" id="IPR000515">
    <property type="entry name" value="MetI-like"/>
</dbReference>
<proteinExistence type="inferred from homology"/>
<organism evidence="8 9">
    <name type="scientific">Georgenia alba</name>
    <dbReference type="NCBI Taxonomy" id="2233858"/>
    <lineage>
        <taxon>Bacteria</taxon>
        <taxon>Bacillati</taxon>
        <taxon>Actinomycetota</taxon>
        <taxon>Actinomycetes</taxon>
        <taxon>Micrococcales</taxon>
        <taxon>Bogoriellaceae</taxon>
        <taxon>Georgenia</taxon>
    </lineage>
</organism>
<dbReference type="EMBL" id="JBHTCQ010000001">
    <property type="protein sequence ID" value="MFC7403643.1"/>
    <property type="molecule type" value="Genomic_DNA"/>
</dbReference>
<dbReference type="Proteomes" id="UP001596455">
    <property type="component" value="Unassembled WGS sequence"/>
</dbReference>
<dbReference type="RefSeq" id="WP_382390297.1">
    <property type="nucleotide sequence ID" value="NZ_JBHTCQ010000001.1"/>
</dbReference>
<feature type="transmembrane region" description="Helical" evidence="6">
    <location>
        <begin position="43"/>
        <end position="64"/>
    </location>
</feature>
<sequence>MAGAAGARGEGQVNMLASALQWLTAAESWSGPDGIPARLLEHLAVTALVVGVAALVAIPAGVAVGHTRRGRTTVAAIAGGARAVPTLGLLTLLGLALGIGLEAPVIALVVLAIPSLLAGAYAGVENVDPATVDGARAAGMTEMQIVRQVELPLAAPVLVGGLRSAVLQVVSTATLAAYISNTGLGRYLYTGLKTQDYPLMLGGSLLVIVLALVLELVLAAVQRAARRRADPVATVSPTSDTMQVRTLIPEGSS</sequence>
<comment type="subcellular location">
    <subcellularLocation>
        <location evidence="6">Cell membrane</location>
        <topology evidence="6">Multi-pass membrane protein</topology>
    </subcellularLocation>
    <subcellularLocation>
        <location evidence="1">Membrane</location>
        <topology evidence="1">Multi-pass membrane protein</topology>
    </subcellularLocation>
</comment>
<protein>
    <submittedName>
        <fullName evidence="8">ABC transporter permease</fullName>
    </submittedName>
</protein>
<keyword evidence="2 6" id="KW-0813">Transport</keyword>
<evidence type="ECO:0000256" key="2">
    <source>
        <dbReference type="ARBA" id="ARBA00022448"/>
    </source>
</evidence>
<dbReference type="InterPro" id="IPR051204">
    <property type="entry name" value="ABC_transp_perm/SBD"/>
</dbReference>
<dbReference type="PROSITE" id="PS50928">
    <property type="entry name" value="ABC_TM1"/>
    <property type="match status" value="1"/>
</dbReference>
<accession>A0ABW2Q8B0</accession>
<reference evidence="9" key="1">
    <citation type="journal article" date="2019" name="Int. J. Syst. Evol. Microbiol.">
        <title>The Global Catalogue of Microorganisms (GCM) 10K type strain sequencing project: providing services to taxonomists for standard genome sequencing and annotation.</title>
        <authorList>
            <consortium name="The Broad Institute Genomics Platform"/>
            <consortium name="The Broad Institute Genome Sequencing Center for Infectious Disease"/>
            <person name="Wu L."/>
            <person name="Ma J."/>
        </authorList>
    </citation>
    <scope>NUCLEOTIDE SEQUENCE [LARGE SCALE GENOMIC DNA]</scope>
    <source>
        <strain evidence="9">JCM 1490</strain>
    </source>
</reference>
<keyword evidence="9" id="KW-1185">Reference proteome</keyword>
<evidence type="ECO:0000256" key="3">
    <source>
        <dbReference type="ARBA" id="ARBA00022692"/>
    </source>
</evidence>
<evidence type="ECO:0000256" key="4">
    <source>
        <dbReference type="ARBA" id="ARBA00022989"/>
    </source>
</evidence>
<comment type="caution">
    <text evidence="8">The sequence shown here is derived from an EMBL/GenBank/DDBJ whole genome shotgun (WGS) entry which is preliminary data.</text>
</comment>
<feature type="transmembrane region" description="Helical" evidence="6">
    <location>
        <begin position="76"/>
        <end position="99"/>
    </location>
</feature>
<dbReference type="Gene3D" id="1.10.3720.10">
    <property type="entry name" value="MetI-like"/>
    <property type="match status" value="1"/>
</dbReference>
<feature type="transmembrane region" description="Helical" evidence="6">
    <location>
        <begin position="199"/>
        <end position="221"/>
    </location>
</feature>
<evidence type="ECO:0000256" key="1">
    <source>
        <dbReference type="ARBA" id="ARBA00004141"/>
    </source>
</evidence>
<gene>
    <name evidence="8" type="ORF">ACFQQL_00875</name>
</gene>
<evidence type="ECO:0000313" key="8">
    <source>
        <dbReference type="EMBL" id="MFC7403643.1"/>
    </source>
</evidence>
<evidence type="ECO:0000259" key="7">
    <source>
        <dbReference type="PROSITE" id="PS50928"/>
    </source>
</evidence>
<dbReference type="Pfam" id="PF00528">
    <property type="entry name" value="BPD_transp_1"/>
    <property type="match status" value="1"/>
</dbReference>
<evidence type="ECO:0000256" key="5">
    <source>
        <dbReference type="ARBA" id="ARBA00023136"/>
    </source>
</evidence>
<dbReference type="PANTHER" id="PTHR30177">
    <property type="entry name" value="GLYCINE BETAINE/L-PROLINE TRANSPORT SYSTEM PERMEASE PROTEIN PROW"/>
    <property type="match status" value="1"/>
</dbReference>
<dbReference type="InterPro" id="IPR035906">
    <property type="entry name" value="MetI-like_sf"/>
</dbReference>
<evidence type="ECO:0000256" key="6">
    <source>
        <dbReference type="RuleBase" id="RU363032"/>
    </source>
</evidence>
<dbReference type="CDD" id="cd06261">
    <property type="entry name" value="TM_PBP2"/>
    <property type="match status" value="1"/>
</dbReference>
<keyword evidence="5 6" id="KW-0472">Membrane</keyword>
<feature type="domain" description="ABC transmembrane type-1" evidence="7">
    <location>
        <begin position="39"/>
        <end position="218"/>
    </location>
</feature>
<dbReference type="PANTHER" id="PTHR30177:SF33">
    <property type="entry name" value="POSSIBLE OSMOPROTECTANT (GLYCINE BETAINE_CARNITINE_CHOLINE_L-PROLINE) TRANSPORT INTEGRAL MEMBRANE PROTEIN ABC TRANSPORTER PROZ"/>
    <property type="match status" value="1"/>
</dbReference>